<dbReference type="InterPro" id="IPR042104">
    <property type="entry name" value="PKS_dehydratase_sf"/>
</dbReference>
<accession>A0ABN1PDJ2</accession>
<dbReference type="InterPro" id="IPR001227">
    <property type="entry name" value="Ac_transferase_dom_sf"/>
</dbReference>
<feature type="active site" description="Proton acceptor; for dehydratase activity" evidence="4">
    <location>
        <position position="851"/>
    </location>
</feature>
<dbReference type="Gene3D" id="3.40.47.10">
    <property type="match status" value="1"/>
</dbReference>
<dbReference type="InterPro" id="IPR020807">
    <property type="entry name" value="PKS_DH"/>
</dbReference>
<evidence type="ECO:0000313" key="8">
    <source>
        <dbReference type="EMBL" id="GAA0926232.1"/>
    </source>
</evidence>
<dbReference type="PROSITE" id="PS52019">
    <property type="entry name" value="PKS_MFAS_DH"/>
    <property type="match status" value="1"/>
</dbReference>
<evidence type="ECO:0000259" key="7">
    <source>
        <dbReference type="PROSITE" id="PS52019"/>
    </source>
</evidence>
<dbReference type="SUPFAM" id="SSF47336">
    <property type="entry name" value="ACP-like"/>
    <property type="match status" value="1"/>
</dbReference>
<keyword evidence="1" id="KW-0596">Phosphopantetheine</keyword>
<comment type="caution">
    <text evidence="8">The sequence shown here is derived from an EMBL/GenBank/DDBJ whole genome shotgun (WGS) entry which is preliminary data.</text>
</comment>
<dbReference type="InterPro" id="IPR014043">
    <property type="entry name" value="Acyl_transferase_dom"/>
</dbReference>
<dbReference type="PROSITE" id="PS00606">
    <property type="entry name" value="KS3_1"/>
    <property type="match status" value="1"/>
</dbReference>
<dbReference type="PROSITE" id="PS50075">
    <property type="entry name" value="CARRIER"/>
    <property type="match status" value="1"/>
</dbReference>
<dbReference type="InterPro" id="IPR016035">
    <property type="entry name" value="Acyl_Trfase/lysoPLipase"/>
</dbReference>
<evidence type="ECO:0000256" key="4">
    <source>
        <dbReference type="PROSITE-ProRule" id="PRU01363"/>
    </source>
</evidence>
<evidence type="ECO:0000313" key="9">
    <source>
        <dbReference type="Proteomes" id="UP001501578"/>
    </source>
</evidence>
<dbReference type="Gene3D" id="1.10.1200.10">
    <property type="entry name" value="ACP-like"/>
    <property type="match status" value="1"/>
</dbReference>
<protein>
    <submittedName>
        <fullName evidence="8">Uncharacterized protein</fullName>
    </submittedName>
</protein>
<dbReference type="Gene3D" id="3.10.129.110">
    <property type="entry name" value="Polyketide synthase dehydratase"/>
    <property type="match status" value="1"/>
</dbReference>
<dbReference type="Pfam" id="PF00698">
    <property type="entry name" value="Acyl_transf_1"/>
    <property type="match status" value="1"/>
</dbReference>
<reference evidence="8 9" key="1">
    <citation type="journal article" date="2019" name="Int. J. Syst. Evol. Microbiol.">
        <title>The Global Catalogue of Microorganisms (GCM) 10K type strain sequencing project: providing services to taxonomists for standard genome sequencing and annotation.</title>
        <authorList>
            <consortium name="The Broad Institute Genomics Platform"/>
            <consortium name="The Broad Institute Genome Sequencing Center for Infectious Disease"/>
            <person name="Wu L."/>
            <person name="Ma J."/>
        </authorList>
    </citation>
    <scope>NUCLEOTIDE SEQUENCE [LARGE SCALE GENOMIC DNA]</scope>
    <source>
        <strain evidence="8 9">JCM 11136</strain>
    </source>
</reference>
<dbReference type="SMART" id="SM00822">
    <property type="entry name" value="PKS_KR"/>
    <property type="match status" value="1"/>
</dbReference>
<name>A0ABN1PDJ2_9ACTN</name>
<dbReference type="InterPro" id="IPR020841">
    <property type="entry name" value="PKS_Beta-ketoAc_synthase_dom"/>
</dbReference>
<dbReference type="SMART" id="SM00823">
    <property type="entry name" value="PKS_PP"/>
    <property type="match status" value="1"/>
</dbReference>
<dbReference type="InterPro" id="IPR006162">
    <property type="entry name" value="Ppantetheine_attach_site"/>
</dbReference>
<dbReference type="SMART" id="SM00826">
    <property type="entry name" value="PKS_DH"/>
    <property type="match status" value="1"/>
</dbReference>
<dbReference type="InterPro" id="IPR016039">
    <property type="entry name" value="Thiolase-like"/>
</dbReference>
<feature type="active site" description="Proton donor; for dehydratase activity" evidence="4">
    <location>
        <position position="1003"/>
    </location>
</feature>
<keyword evidence="3" id="KW-0808">Transferase</keyword>
<evidence type="ECO:0000259" key="5">
    <source>
        <dbReference type="PROSITE" id="PS50075"/>
    </source>
</evidence>
<dbReference type="PROSITE" id="PS52004">
    <property type="entry name" value="KS3_2"/>
    <property type="match status" value="1"/>
</dbReference>
<proteinExistence type="predicted"/>
<dbReference type="Pfam" id="PF02801">
    <property type="entry name" value="Ketoacyl-synt_C"/>
    <property type="match status" value="1"/>
</dbReference>
<evidence type="ECO:0000256" key="1">
    <source>
        <dbReference type="ARBA" id="ARBA00022450"/>
    </source>
</evidence>
<dbReference type="InterPro" id="IPR014030">
    <property type="entry name" value="Ketoacyl_synth_N"/>
</dbReference>
<dbReference type="EMBL" id="BAAAHQ010000011">
    <property type="protein sequence ID" value="GAA0926232.1"/>
    <property type="molecule type" value="Genomic_DNA"/>
</dbReference>
<feature type="domain" description="Ketosynthase family 3 (KS3)" evidence="6">
    <location>
        <begin position="2"/>
        <end position="420"/>
    </location>
</feature>
<dbReference type="InterPro" id="IPR036736">
    <property type="entry name" value="ACP-like_sf"/>
</dbReference>
<dbReference type="SUPFAM" id="SSF52151">
    <property type="entry name" value="FabD/lysophospholipase-like"/>
    <property type="match status" value="1"/>
</dbReference>
<evidence type="ECO:0000256" key="3">
    <source>
        <dbReference type="ARBA" id="ARBA00022679"/>
    </source>
</evidence>
<dbReference type="PROSITE" id="PS00012">
    <property type="entry name" value="PHOSPHOPANTETHEINE"/>
    <property type="match status" value="1"/>
</dbReference>
<dbReference type="RefSeq" id="WP_343950265.1">
    <property type="nucleotide sequence ID" value="NZ_BAAAHQ010000011.1"/>
</dbReference>
<dbReference type="InterPro" id="IPR014031">
    <property type="entry name" value="Ketoacyl_synth_C"/>
</dbReference>
<dbReference type="CDD" id="cd00833">
    <property type="entry name" value="PKS"/>
    <property type="match status" value="1"/>
</dbReference>
<evidence type="ECO:0000259" key="6">
    <source>
        <dbReference type="PROSITE" id="PS52004"/>
    </source>
</evidence>
<dbReference type="InterPro" id="IPR057326">
    <property type="entry name" value="KR_dom"/>
</dbReference>
<dbReference type="InterPro" id="IPR020806">
    <property type="entry name" value="PKS_PP-bd"/>
</dbReference>
<dbReference type="Gene3D" id="3.30.70.3290">
    <property type="match status" value="1"/>
</dbReference>
<organism evidence="8 9">
    <name type="scientific">Nonomuraea longicatena</name>
    <dbReference type="NCBI Taxonomy" id="83682"/>
    <lineage>
        <taxon>Bacteria</taxon>
        <taxon>Bacillati</taxon>
        <taxon>Actinomycetota</taxon>
        <taxon>Actinomycetes</taxon>
        <taxon>Streptosporangiales</taxon>
        <taxon>Streptosporangiaceae</taxon>
        <taxon>Nonomuraea</taxon>
    </lineage>
</organism>
<keyword evidence="2" id="KW-0597">Phosphoprotein</keyword>
<dbReference type="InterPro" id="IPR009081">
    <property type="entry name" value="PP-bd_ACP"/>
</dbReference>
<keyword evidence="9" id="KW-1185">Reference proteome</keyword>
<dbReference type="Pfam" id="PF00109">
    <property type="entry name" value="ketoacyl-synt"/>
    <property type="match status" value="1"/>
</dbReference>
<dbReference type="SUPFAM" id="SSF51735">
    <property type="entry name" value="NAD(P)-binding Rossmann-fold domains"/>
    <property type="match status" value="1"/>
</dbReference>
<dbReference type="Pfam" id="PF00550">
    <property type="entry name" value="PP-binding"/>
    <property type="match status" value="1"/>
</dbReference>
<dbReference type="SMART" id="SM00827">
    <property type="entry name" value="PKS_AT"/>
    <property type="match status" value="1"/>
</dbReference>
<evidence type="ECO:0000256" key="2">
    <source>
        <dbReference type="ARBA" id="ARBA00022553"/>
    </source>
</evidence>
<dbReference type="PANTHER" id="PTHR43775">
    <property type="entry name" value="FATTY ACID SYNTHASE"/>
    <property type="match status" value="1"/>
</dbReference>
<dbReference type="InterPro" id="IPR050091">
    <property type="entry name" value="PKS_NRPS_Biosynth_Enz"/>
</dbReference>
<dbReference type="InterPro" id="IPR018201">
    <property type="entry name" value="Ketoacyl_synth_AS"/>
</dbReference>
<dbReference type="Pfam" id="PF08659">
    <property type="entry name" value="KR"/>
    <property type="match status" value="1"/>
</dbReference>
<dbReference type="InterPro" id="IPR049551">
    <property type="entry name" value="PKS_DH_C"/>
</dbReference>
<feature type="domain" description="Carrier" evidence="5">
    <location>
        <begin position="1675"/>
        <end position="1750"/>
    </location>
</feature>
<gene>
    <name evidence="8" type="ORF">GCM10009560_28120</name>
</gene>
<dbReference type="Pfam" id="PF14765">
    <property type="entry name" value="PS-DH"/>
    <property type="match status" value="1"/>
</dbReference>
<dbReference type="SMART" id="SM00825">
    <property type="entry name" value="PKS_KS"/>
    <property type="match status" value="1"/>
</dbReference>
<dbReference type="Gene3D" id="3.40.366.10">
    <property type="entry name" value="Malonyl-Coenzyme A Acyl Carrier Protein, domain 2"/>
    <property type="match status" value="1"/>
</dbReference>
<dbReference type="InterPro" id="IPR013968">
    <property type="entry name" value="PKS_KR"/>
</dbReference>
<dbReference type="SUPFAM" id="SSF53901">
    <property type="entry name" value="Thiolase-like"/>
    <property type="match status" value="1"/>
</dbReference>
<dbReference type="PANTHER" id="PTHR43775:SF37">
    <property type="entry name" value="SI:DKEY-61P9.11"/>
    <property type="match status" value="1"/>
</dbReference>
<dbReference type="Proteomes" id="UP001501578">
    <property type="component" value="Unassembled WGS sequence"/>
</dbReference>
<dbReference type="InterPro" id="IPR049900">
    <property type="entry name" value="PKS_mFAS_DH"/>
</dbReference>
<feature type="region of interest" description="N-terminal hotdog fold" evidence="4">
    <location>
        <begin position="815"/>
        <end position="936"/>
    </location>
</feature>
<dbReference type="InterPro" id="IPR036291">
    <property type="entry name" value="NAD(P)-bd_dom_sf"/>
</dbReference>
<feature type="domain" description="PKS/mFAS DH" evidence="7">
    <location>
        <begin position="815"/>
        <end position="1087"/>
    </location>
</feature>
<feature type="region of interest" description="C-terminal hotdog fold" evidence="4">
    <location>
        <begin position="945"/>
        <end position="1087"/>
    </location>
</feature>
<sequence>MDRRIAIVGIGARLPGGHGPSGVWRMLQRHAAEIGAAPAGRTRFLTEHEVADPRFDQVVRTGGFVEDWDEFDFAAFGVSAREAGVMDPQQRILVETVFEAVGDAGLTLDYLQRRSTGVVSGYITRDHWLSARQDTGLDAMSNVGNAGSGLSGRLSHVFGLTGPSLTVDSACSSGLAAVAVAIDNILLGNCSIAVAAATNLVLDPYETLSFYRSDMLASDSLCKFGTTRADGFVRSDGFAALVLRPLADALAEQDRIYAVIEGIATGNDGGRSGSLPTPSADGQADVIHHALSLAGRTPDDVDYVEAHGTGTTVGDQTEIEALTSVFGGRDRPLPIGSVKTRIGHCEAASGMAGLIVAALSIHHATVPPMLVHGRLRDDLADPGQGVYAHIGAGLPLPDDAVIGISSFGITGSNAHAVLAAPPTARAEDPPRVSLPLLTSPGVTVPDARTDAVRAALAYRVNHSAGHRLGDTGPAEGGPGLLAGLWRERPKLVFAFGGFGAHWLDPADTRDPVLRERLLTAYAAVRAEVPEHERDLIDGGADVPPALQPYVTWASQVAIALALQDYGVRADAVLGHSFGDIAAACVAGALSLEEAARLLVGRTEAVRAHSADTRMIVITGEDVAGQHDWLPPSAEIAVVNSPTCVVLACPAGDVEVIVDTALAHGHEARPLEVVFGSHSSFVEPALPDFTLAVDAVGGPRASDVPFYSSTSTAASAMEVVPSRHWLDNLRTRVELPSVAGRLADDGYQVVLDIGPRAVLAGHLRTRFPGSVAAVEGDDVLRSALAALFAAGVPLRPDRLPPWTSELADALTWRREPRRIAPMRPASRNTARARPESVTYELRGAQVRLLAGHRVRGEAVAPGTLTLSRLVSALRQDDRPLRLDAVRFVEPIVVDDTDYLALTVSRNGPRVEVRFATEPGGTPTLCCTATLAPARPATSSVDLPLDLDRLSVDDFYRGFADAGNLWEGPFRSISELWASASHAYVRADLDTPTEVGGLIDPALFDAALHGLAAVRYGLADGGAATCPFYFEGVDRMTFHQHELSGRARSLISPSRSGTGFDVAVLDAADRLVVHCEGVRIRTMEGRPAIPALYRVWVPYSGSAERTDQLLVDLDAAVPELLSGLEPGTELLLDARTPAARPRLTLTEHLAELGQAVTRLAHSAAEAGVPLGVVVRDPDEPPSGELAGAVSGFLFTLAGALPYEFPSLAAAAVCANAEDTLGELPSIRTLARQGEYRVRLGDGLSVARLTDRRPRPRPGKHGWIARVRPHRERAADVALLWSDPDHGPRRVGVRPLPGGYEGLRRLPDLLWAAHTAQRVGPVARLGPEDELVVTGDRARAALLRAALAGPRVAADPPARRVGIALDGSVPDVDLLVTADPPAGHDTAVLTLPDLSPTGAWPRSVPFRATTSPAEAALAALPEPTYSTEATPVRHRAALVVGGRGGLGSALAAELKARSFDTVVLVGTRDAPGADYLRCDVAEPSSVEVLTERMARIAADETYVFHLAGRLSAGPLTELEPADWIRVLAPKVDGTRHLAEAARRAGAHLLVAYSSASAVLPSPQFAHYGAANAAMEGILSASGVPVRGVRWGFWAGAGMLRDLDPTRSFAPAGVGEIGPDDGHAFLWDVLSAPDAGLPVCYPADWSEFGSRYETLRRDAFLGLLRPAVVPDAPAPGPGREEATGLEPLIMETLQISEVSVVRGADRLRDLGLDSLLAVELRTRIKAAYGQTVPIRTLLGPISPAQLHTLVTDTDAHST</sequence>
<dbReference type="Gene3D" id="3.40.50.720">
    <property type="entry name" value="NAD(P)-binding Rossmann-like Domain"/>
    <property type="match status" value="1"/>
</dbReference>